<reference evidence="1 2" key="1">
    <citation type="submission" date="2024-04" db="EMBL/GenBank/DDBJ databases">
        <title>Albibacterium profundi sp. nov., isolated from sediment of the Challenger Deep of Mariana Trench.</title>
        <authorList>
            <person name="Wang Y."/>
        </authorList>
    </citation>
    <scope>NUCLEOTIDE SEQUENCE [LARGE SCALE GENOMIC DNA]</scope>
    <source>
        <strain evidence="1 2">RHL897</strain>
    </source>
</reference>
<keyword evidence="2" id="KW-1185">Reference proteome</keyword>
<accession>A0ABV5CEX6</accession>
<organism evidence="1 2">
    <name type="scientific">Albibacterium profundi</name>
    <dbReference type="NCBI Taxonomy" id="3134906"/>
    <lineage>
        <taxon>Bacteria</taxon>
        <taxon>Pseudomonadati</taxon>
        <taxon>Bacteroidota</taxon>
        <taxon>Sphingobacteriia</taxon>
        <taxon>Sphingobacteriales</taxon>
        <taxon>Sphingobacteriaceae</taxon>
        <taxon>Albibacterium</taxon>
    </lineage>
</organism>
<evidence type="ECO:0008006" key="3">
    <source>
        <dbReference type="Google" id="ProtNLM"/>
    </source>
</evidence>
<gene>
    <name evidence="1" type="ORF">WKR92_09775</name>
</gene>
<dbReference type="Proteomes" id="UP001580928">
    <property type="component" value="Unassembled WGS sequence"/>
</dbReference>
<name>A0ABV5CEX6_9SPHI</name>
<evidence type="ECO:0000313" key="2">
    <source>
        <dbReference type="Proteomes" id="UP001580928"/>
    </source>
</evidence>
<comment type="caution">
    <text evidence="1">The sequence shown here is derived from an EMBL/GenBank/DDBJ whole genome shotgun (WGS) entry which is preliminary data.</text>
</comment>
<dbReference type="RefSeq" id="WP_375557649.1">
    <property type="nucleotide sequence ID" value="NZ_JBBVGT010000002.1"/>
</dbReference>
<evidence type="ECO:0000313" key="1">
    <source>
        <dbReference type="EMBL" id="MFB5946120.1"/>
    </source>
</evidence>
<sequence>MIKSLMRGLQEKDMQAVVNTYELKNYYYPSLFPITSQKSLTWKALEVQTGLRVAGDVISFNSSIPKKDREAIARIDGDIPKIGLSREKTEDFLNEYNNLRALANSDEDLRRLVEMWAEDTEFCWAGVANRLEWIALRQISLGKVKFTNQNNAAVVTQFDVDYQIPASQKMGVTDSWNASGAKVTQAFKAAIKAGKDANSSLKFAWMNMDTFSKMVEQEEIIKKSASFANNALGISQTPDLSTVNSMLSRQAWLNGLQIILVDQDITLELANGKRNTGNPFEDDVVLFTESKVLGKTFHAPLADESIEGSVALKTKRSHTLIKKYAIERPTVTEVTEGMANAFPAWMGAGRSVLMQTNNSTWNK</sequence>
<proteinExistence type="predicted"/>
<dbReference type="EMBL" id="JBBVGT010000002">
    <property type="protein sequence ID" value="MFB5946120.1"/>
    <property type="molecule type" value="Genomic_DNA"/>
</dbReference>
<protein>
    <recommendedName>
        <fullName evidence="3">Phage capsid protein</fullName>
    </recommendedName>
</protein>